<reference evidence="2 3" key="1">
    <citation type="submission" date="2020-05" db="EMBL/GenBank/DDBJ databases">
        <title>Identification and distribution of gene clusters putatively required for synthesis of sphingolipid metabolism inhibitors in phylogenetically diverse species of the filamentous fungus Fusarium.</title>
        <authorList>
            <person name="Kim H.-S."/>
            <person name="Busman M."/>
            <person name="Brown D.W."/>
            <person name="Divon H."/>
            <person name="Uhlig S."/>
            <person name="Proctor R.H."/>
        </authorList>
    </citation>
    <scope>NUCLEOTIDE SEQUENCE [LARGE SCALE GENOMIC DNA]</scope>
    <source>
        <strain evidence="2 3">NRRL 25196</strain>
    </source>
</reference>
<dbReference type="Proteomes" id="UP000574317">
    <property type="component" value="Unassembled WGS sequence"/>
</dbReference>
<evidence type="ECO:0000256" key="1">
    <source>
        <dbReference type="SAM" id="Phobius"/>
    </source>
</evidence>
<dbReference type="EMBL" id="JAAOAO010000200">
    <property type="protein sequence ID" value="KAF5557309.1"/>
    <property type="molecule type" value="Genomic_DNA"/>
</dbReference>
<evidence type="ECO:0000313" key="3">
    <source>
        <dbReference type="Proteomes" id="UP000574317"/>
    </source>
</evidence>
<keyword evidence="3" id="KW-1185">Reference proteome</keyword>
<keyword evidence="1" id="KW-0472">Membrane</keyword>
<feature type="transmembrane region" description="Helical" evidence="1">
    <location>
        <begin position="45"/>
        <end position="66"/>
    </location>
</feature>
<comment type="caution">
    <text evidence="2">The sequence shown here is derived from an EMBL/GenBank/DDBJ whole genome shotgun (WGS) entry which is preliminary data.</text>
</comment>
<proteinExistence type="predicted"/>
<keyword evidence="1" id="KW-0812">Transmembrane</keyword>
<sequence>MATRDNSYQYLLKDRRGISEDAVGRRHTCVEACTRRPWLQFFREWYLVPLCLIYTTAVTFGAVYWLNGQSFRIDGSPGTGLRQSDVTTLFSAALTLGKTIFVSWQGLATWRCAFILLEKTGLSLTTVSHLISWAAPTRSMFWASSSQTGSHGTRAIVILILLLAWPAQFANPLASGSLSWVPSTVYNASSSSTPLSGAPALLNPWNWFTMYPAVRDSNVKLAAGHAFLASTTMTNTSGGLHMLPAQRIVTQLKSYPNATIVRNATVPIFNIDKFAWVLEGESLPSGIQVAVTDSLSGYLNISSPSGPLSQVLPGNTALLKDTPWQPLSNTQLPTTEIFSGTKYAAIYISRNFNGGQGSNYDCHNGTSEFDPLPTGIKLINVSWNNNYTDCLAVAKLTITAGVTLCNQGDVRPSSEPICFLSSGVLVAKTTNIAADVLIQQVFSLMPEVQSLMAALGLSDPEAQNGDLEVYLRNSLIQAYQGSWSALTDYFSDPDNPARTDIWQPSFLLQVRVSTWRMYAWLGINALLVASGMFLFAVQSTCRVKTVNDPVVASLMMDSSAVIDADETGLCNATDIGLGHGNAKLEVFLEYLKKQVDYKSNDYV</sequence>
<dbReference type="AlphaFoldDB" id="A0A8H5JKX0"/>
<organism evidence="2 3">
    <name type="scientific">Fusarium napiforme</name>
    <dbReference type="NCBI Taxonomy" id="42672"/>
    <lineage>
        <taxon>Eukaryota</taxon>
        <taxon>Fungi</taxon>
        <taxon>Dikarya</taxon>
        <taxon>Ascomycota</taxon>
        <taxon>Pezizomycotina</taxon>
        <taxon>Sordariomycetes</taxon>
        <taxon>Hypocreomycetidae</taxon>
        <taxon>Hypocreales</taxon>
        <taxon>Nectriaceae</taxon>
        <taxon>Fusarium</taxon>
        <taxon>Fusarium fujikuroi species complex</taxon>
    </lineage>
</organism>
<gene>
    <name evidence="2" type="ORF">FNAPI_5522</name>
</gene>
<name>A0A8H5JKX0_9HYPO</name>
<keyword evidence="1" id="KW-1133">Transmembrane helix</keyword>
<feature type="transmembrane region" description="Helical" evidence="1">
    <location>
        <begin position="517"/>
        <end position="537"/>
    </location>
</feature>
<protein>
    <submittedName>
        <fullName evidence="2">Multidrug resistance-associated abc transporter</fullName>
    </submittedName>
</protein>
<evidence type="ECO:0000313" key="2">
    <source>
        <dbReference type="EMBL" id="KAF5557309.1"/>
    </source>
</evidence>
<accession>A0A8H5JKX0</accession>